<dbReference type="RefSeq" id="WP_232107325.1">
    <property type="nucleotide sequence ID" value="NZ_CP036269.1"/>
</dbReference>
<dbReference type="InterPro" id="IPR050790">
    <property type="entry name" value="ExbB/TolQ_transport"/>
</dbReference>
<dbReference type="GO" id="GO:0017038">
    <property type="term" value="P:protein import"/>
    <property type="evidence" value="ECO:0007669"/>
    <property type="project" value="TreeGrafter"/>
</dbReference>
<feature type="transmembrane region" description="Helical" evidence="8">
    <location>
        <begin position="32"/>
        <end position="51"/>
    </location>
</feature>
<keyword evidence="5 8" id="KW-0472">Membrane</keyword>
<keyword evidence="3 8" id="KW-0812">Transmembrane</keyword>
<gene>
    <name evidence="10" type="primary">exbB_1</name>
    <name evidence="10" type="ORF">Pan241w_03350</name>
</gene>
<keyword evidence="4 8" id="KW-1133">Transmembrane helix</keyword>
<feature type="region of interest" description="Disordered" evidence="7">
    <location>
        <begin position="303"/>
        <end position="325"/>
    </location>
</feature>
<dbReference type="PANTHER" id="PTHR30625">
    <property type="entry name" value="PROTEIN TOLQ"/>
    <property type="match status" value="1"/>
</dbReference>
<feature type="transmembrane region" description="Helical" evidence="8">
    <location>
        <begin position="246"/>
        <end position="272"/>
    </location>
</feature>
<evidence type="ECO:0000256" key="3">
    <source>
        <dbReference type="ARBA" id="ARBA00022692"/>
    </source>
</evidence>
<comment type="similarity">
    <text evidence="6">Belongs to the exbB/tolQ family.</text>
</comment>
<dbReference type="InterPro" id="IPR002898">
    <property type="entry name" value="MotA_ExbB_proton_chnl"/>
</dbReference>
<proteinExistence type="inferred from homology"/>
<name>A0A517R8R0_9PLAN</name>
<evidence type="ECO:0000256" key="6">
    <source>
        <dbReference type="RuleBase" id="RU004057"/>
    </source>
</evidence>
<evidence type="ECO:0000256" key="5">
    <source>
        <dbReference type="ARBA" id="ARBA00023136"/>
    </source>
</evidence>
<evidence type="ECO:0000256" key="8">
    <source>
        <dbReference type="SAM" id="Phobius"/>
    </source>
</evidence>
<feature type="transmembrane region" description="Helical" evidence="8">
    <location>
        <begin position="205"/>
        <end position="226"/>
    </location>
</feature>
<evidence type="ECO:0000313" key="11">
    <source>
        <dbReference type="Proteomes" id="UP000317171"/>
    </source>
</evidence>
<keyword evidence="6" id="KW-0813">Transport</keyword>
<dbReference type="GO" id="GO:0005886">
    <property type="term" value="C:plasma membrane"/>
    <property type="evidence" value="ECO:0007669"/>
    <property type="project" value="UniProtKB-SubCell"/>
</dbReference>
<dbReference type="EMBL" id="CP036269">
    <property type="protein sequence ID" value="QDT40279.1"/>
    <property type="molecule type" value="Genomic_DNA"/>
</dbReference>
<evidence type="ECO:0000259" key="9">
    <source>
        <dbReference type="Pfam" id="PF01618"/>
    </source>
</evidence>
<dbReference type="AlphaFoldDB" id="A0A517R8R0"/>
<evidence type="ECO:0000256" key="1">
    <source>
        <dbReference type="ARBA" id="ARBA00004651"/>
    </source>
</evidence>
<comment type="subcellular location">
    <subcellularLocation>
        <location evidence="1">Cell membrane</location>
        <topology evidence="1">Multi-pass membrane protein</topology>
    </subcellularLocation>
    <subcellularLocation>
        <location evidence="6">Membrane</location>
        <topology evidence="6">Multi-pass membrane protein</topology>
    </subcellularLocation>
</comment>
<feature type="compositionally biased region" description="Basic and acidic residues" evidence="7">
    <location>
        <begin position="316"/>
        <end position="325"/>
    </location>
</feature>
<organism evidence="10 11">
    <name type="scientific">Gimesia alba</name>
    <dbReference type="NCBI Taxonomy" id="2527973"/>
    <lineage>
        <taxon>Bacteria</taxon>
        <taxon>Pseudomonadati</taxon>
        <taxon>Planctomycetota</taxon>
        <taxon>Planctomycetia</taxon>
        <taxon>Planctomycetales</taxon>
        <taxon>Planctomycetaceae</taxon>
        <taxon>Gimesia</taxon>
    </lineage>
</organism>
<keyword evidence="11" id="KW-1185">Reference proteome</keyword>
<dbReference type="KEGG" id="gaz:Pan241w_03350"/>
<accession>A0A517R8R0</accession>
<evidence type="ECO:0000313" key="10">
    <source>
        <dbReference type="EMBL" id="QDT40279.1"/>
    </source>
</evidence>
<reference evidence="10 11" key="1">
    <citation type="submission" date="2019-02" db="EMBL/GenBank/DDBJ databases">
        <title>Deep-cultivation of Planctomycetes and their phenomic and genomic characterization uncovers novel biology.</title>
        <authorList>
            <person name="Wiegand S."/>
            <person name="Jogler M."/>
            <person name="Boedeker C."/>
            <person name="Pinto D."/>
            <person name="Vollmers J."/>
            <person name="Rivas-Marin E."/>
            <person name="Kohn T."/>
            <person name="Peeters S.H."/>
            <person name="Heuer A."/>
            <person name="Rast P."/>
            <person name="Oberbeckmann S."/>
            <person name="Bunk B."/>
            <person name="Jeske O."/>
            <person name="Meyerdierks A."/>
            <person name="Storesund J.E."/>
            <person name="Kallscheuer N."/>
            <person name="Luecker S."/>
            <person name="Lage O.M."/>
            <person name="Pohl T."/>
            <person name="Merkel B.J."/>
            <person name="Hornburger P."/>
            <person name="Mueller R.-W."/>
            <person name="Bruemmer F."/>
            <person name="Labrenz M."/>
            <person name="Spormann A.M."/>
            <person name="Op den Camp H."/>
            <person name="Overmann J."/>
            <person name="Amann R."/>
            <person name="Jetten M.S.M."/>
            <person name="Mascher T."/>
            <person name="Medema M.H."/>
            <person name="Devos D.P."/>
            <person name="Kaster A.-K."/>
            <person name="Ovreas L."/>
            <person name="Rohde M."/>
            <person name="Galperin M.Y."/>
            <person name="Jogler C."/>
        </authorList>
    </citation>
    <scope>NUCLEOTIDE SEQUENCE [LARGE SCALE GENOMIC DNA]</scope>
    <source>
        <strain evidence="10 11">Pan241w</strain>
    </source>
</reference>
<sequence length="325" mass="35323">MINFISSPKQPSADHSDQGQCAIFSYERLSRFLLQLIMIPVISLLLFSGSAEAQERLPKFVESVNGKMVEVTDPNGPLPEDGQPIKRNTVIPSTPEDIIQEMGYFLLPFVIASIISMWFIIERLVILRSGRVIPRHFVSRFLKLLKDGKLNARSALKLCEENPSPIASVFAHGVRKWGKPSVEVEQAIIDGGERQLSQLRKHLRVINGVATVAPLMGLLGTVIGMIQAFNEIANSSAMGKAEELAVGIAMALLTTAFGLGIAIPSLIMYMYLAGRVDGLVMEMDQNAQDLVHLISAEGLASNAASRKTATASTPKAKPDKTTSKS</sequence>
<keyword evidence="6" id="KW-0653">Protein transport</keyword>
<feature type="transmembrane region" description="Helical" evidence="8">
    <location>
        <begin position="102"/>
        <end position="121"/>
    </location>
</feature>
<protein>
    <submittedName>
        <fullName evidence="10">Biopolymer transport protein ExbB</fullName>
    </submittedName>
</protein>
<dbReference type="Pfam" id="PF01618">
    <property type="entry name" value="MotA_ExbB"/>
    <property type="match status" value="1"/>
</dbReference>
<dbReference type="Proteomes" id="UP000317171">
    <property type="component" value="Chromosome"/>
</dbReference>
<feature type="domain" description="MotA/TolQ/ExbB proton channel" evidence="9">
    <location>
        <begin position="164"/>
        <end position="284"/>
    </location>
</feature>
<evidence type="ECO:0000256" key="4">
    <source>
        <dbReference type="ARBA" id="ARBA00022989"/>
    </source>
</evidence>
<dbReference type="PANTHER" id="PTHR30625:SF11">
    <property type="entry name" value="MOTA_TOLQ_EXBB PROTON CHANNEL DOMAIN-CONTAINING PROTEIN"/>
    <property type="match status" value="1"/>
</dbReference>
<evidence type="ECO:0000256" key="2">
    <source>
        <dbReference type="ARBA" id="ARBA00022475"/>
    </source>
</evidence>
<keyword evidence="2" id="KW-1003">Cell membrane</keyword>
<feature type="compositionally biased region" description="Polar residues" evidence="7">
    <location>
        <begin position="303"/>
        <end position="313"/>
    </location>
</feature>
<evidence type="ECO:0000256" key="7">
    <source>
        <dbReference type="SAM" id="MobiDB-lite"/>
    </source>
</evidence>